<keyword evidence="5" id="KW-0804">Transcription</keyword>
<keyword evidence="4" id="KW-0238">DNA-binding</keyword>
<feature type="domain" description="Response regulatory" evidence="7">
    <location>
        <begin position="11"/>
        <end position="129"/>
    </location>
</feature>
<reference evidence="8 9" key="1">
    <citation type="journal article" date="2021" name="Int. J. Syst. Evol. Microbiol.">
        <title>Steroidobacter gossypii sp. nov., isolated from soil of cotton cropping field.</title>
        <authorList>
            <person name="Huang R."/>
            <person name="Yang S."/>
            <person name="Zhen C."/>
            <person name="Liu W."/>
        </authorList>
    </citation>
    <scope>NUCLEOTIDE SEQUENCE [LARGE SCALE GENOMIC DNA]</scope>
    <source>
        <strain evidence="8 9">S1-65</strain>
    </source>
</reference>
<dbReference type="PANTHER" id="PTHR48111">
    <property type="entry name" value="REGULATOR OF RPOS"/>
    <property type="match status" value="1"/>
</dbReference>
<dbReference type="InterPro" id="IPR036388">
    <property type="entry name" value="WH-like_DNA-bd_sf"/>
</dbReference>
<dbReference type="Gene3D" id="3.40.50.2300">
    <property type="match status" value="1"/>
</dbReference>
<dbReference type="InterPro" id="IPR036390">
    <property type="entry name" value="WH_DNA-bd_sf"/>
</dbReference>
<evidence type="ECO:0000256" key="2">
    <source>
        <dbReference type="ARBA" id="ARBA00023012"/>
    </source>
</evidence>
<dbReference type="PANTHER" id="PTHR48111:SF1">
    <property type="entry name" value="TWO-COMPONENT RESPONSE REGULATOR ORR33"/>
    <property type="match status" value="1"/>
</dbReference>
<name>A0ABS1WZC5_9GAMM</name>
<evidence type="ECO:0000313" key="8">
    <source>
        <dbReference type="EMBL" id="MBM0106335.1"/>
    </source>
</evidence>
<dbReference type="SUPFAM" id="SSF52172">
    <property type="entry name" value="CheY-like"/>
    <property type="match status" value="1"/>
</dbReference>
<dbReference type="Pfam" id="PF00072">
    <property type="entry name" value="Response_reg"/>
    <property type="match status" value="1"/>
</dbReference>
<comment type="caution">
    <text evidence="8">The sequence shown here is derived from an EMBL/GenBank/DDBJ whole genome shotgun (WGS) entry which is preliminary data.</text>
</comment>
<evidence type="ECO:0000256" key="5">
    <source>
        <dbReference type="ARBA" id="ARBA00023163"/>
    </source>
</evidence>
<evidence type="ECO:0000256" key="1">
    <source>
        <dbReference type="ARBA" id="ARBA00022553"/>
    </source>
</evidence>
<gene>
    <name evidence="8" type="ORF">JM946_16495</name>
</gene>
<evidence type="ECO:0000259" key="7">
    <source>
        <dbReference type="PROSITE" id="PS50110"/>
    </source>
</evidence>
<dbReference type="InterPro" id="IPR039420">
    <property type="entry name" value="WalR-like"/>
</dbReference>
<keyword evidence="1 6" id="KW-0597">Phosphoprotein</keyword>
<dbReference type="InterPro" id="IPR011006">
    <property type="entry name" value="CheY-like_superfamily"/>
</dbReference>
<evidence type="ECO:0000313" key="9">
    <source>
        <dbReference type="Proteomes" id="UP000661077"/>
    </source>
</evidence>
<evidence type="ECO:0000256" key="3">
    <source>
        <dbReference type="ARBA" id="ARBA00023015"/>
    </source>
</evidence>
<dbReference type="SUPFAM" id="SSF46785">
    <property type="entry name" value="Winged helix' DNA-binding domain"/>
    <property type="match status" value="1"/>
</dbReference>
<keyword evidence="3" id="KW-0805">Transcription regulation</keyword>
<dbReference type="PROSITE" id="PS50110">
    <property type="entry name" value="RESPONSE_REGULATORY"/>
    <property type="match status" value="1"/>
</dbReference>
<keyword evidence="9" id="KW-1185">Reference proteome</keyword>
<sequence length="301" mass="32320">MESKPPPVKPRILVIDDDPSTLQLVHSVLDANGHAPLMATSAEQALAILGATPDVLLVISDINMPGMDGIVFLERLGTEVSAQATPGVIFLTAHARMDFAVAALRLGALDFLTKPVRPKELLQAVSRAVDRVQRNRASQSPQLVNLAQQAEALAAALKGWSQLPVQKEAEPIAPAGRKAAADNPRDFALLGMEQVRRLRRSFPPLSELDDVAWHLLLELASAEQRGQRLSVSALCVSIDNVSSTTALRRVQDLVKGGHITRVPDPADARRDFVTLDSATQAVLDQYLERVGQELAAVANGG</sequence>
<dbReference type="EMBL" id="JAEVLS010000003">
    <property type="protein sequence ID" value="MBM0106335.1"/>
    <property type="molecule type" value="Genomic_DNA"/>
</dbReference>
<dbReference type="SMART" id="SM00448">
    <property type="entry name" value="REC"/>
    <property type="match status" value="1"/>
</dbReference>
<accession>A0ABS1WZC5</accession>
<dbReference type="InterPro" id="IPR001789">
    <property type="entry name" value="Sig_transdc_resp-reg_receiver"/>
</dbReference>
<evidence type="ECO:0000256" key="6">
    <source>
        <dbReference type="PROSITE-ProRule" id="PRU00169"/>
    </source>
</evidence>
<organism evidence="8 9">
    <name type="scientific">Steroidobacter gossypii</name>
    <dbReference type="NCBI Taxonomy" id="2805490"/>
    <lineage>
        <taxon>Bacteria</taxon>
        <taxon>Pseudomonadati</taxon>
        <taxon>Pseudomonadota</taxon>
        <taxon>Gammaproteobacteria</taxon>
        <taxon>Steroidobacterales</taxon>
        <taxon>Steroidobacteraceae</taxon>
        <taxon>Steroidobacter</taxon>
    </lineage>
</organism>
<feature type="modified residue" description="4-aspartylphosphate" evidence="6">
    <location>
        <position position="61"/>
    </location>
</feature>
<keyword evidence="2" id="KW-0902">Two-component regulatory system</keyword>
<dbReference type="RefSeq" id="WP_203168441.1">
    <property type="nucleotide sequence ID" value="NZ_JAEVLS010000003.1"/>
</dbReference>
<dbReference type="Gene3D" id="1.10.10.10">
    <property type="entry name" value="Winged helix-like DNA-binding domain superfamily/Winged helix DNA-binding domain"/>
    <property type="match status" value="1"/>
</dbReference>
<proteinExistence type="predicted"/>
<dbReference type="Proteomes" id="UP000661077">
    <property type="component" value="Unassembled WGS sequence"/>
</dbReference>
<evidence type="ECO:0000256" key="4">
    <source>
        <dbReference type="ARBA" id="ARBA00023125"/>
    </source>
</evidence>
<protein>
    <submittedName>
        <fullName evidence="8">Response regulator</fullName>
    </submittedName>
</protein>